<sequence length="97" mass="11372">MDCIGGNYKSQQLFGAFVAEKFEKHTDPESDKESYTMDDIREQHPKAYRPWSTEDDEKLEASFCEVMTVQELANIFERKVGAITSRIRKLELREKYS</sequence>
<comment type="caution">
    <text evidence="1">The sequence shown here is derived from an EMBL/GenBank/DDBJ whole genome shotgun (WGS) entry which is preliminary data.</text>
</comment>
<name>A0ABQ3HY80_9SPHI</name>
<accession>A0ABQ3HY80</accession>
<proteinExistence type="predicted"/>
<protein>
    <submittedName>
        <fullName evidence="1">Uncharacterized protein</fullName>
    </submittedName>
</protein>
<dbReference type="EMBL" id="BNAF01000004">
    <property type="protein sequence ID" value="GHE31259.1"/>
    <property type="molecule type" value="Genomic_DNA"/>
</dbReference>
<evidence type="ECO:0000313" key="1">
    <source>
        <dbReference type="EMBL" id="GHE31259.1"/>
    </source>
</evidence>
<reference evidence="2" key="1">
    <citation type="journal article" date="2019" name="Int. J. Syst. Evol. Microbiol.">
        <title>The Global Catalogue of Microorganisms (GCM) 10K type strain sequencing project: providing services to taxonomists for standard genome sequencing and annotation.</title>
        <authorList>
            <consortium name="The Broad Institute Genomics Platform"/>
            <consortium name="The Broad Institute Genome Sequencing Center for Infectious Disease"/>
            <person name="Wu L."/>
            <person name="Ma J."/>
        </authorList>
    </citation>
    <scope>NUCLEOTIDE SEQUENCE [LARGE SCALE GENOMIC DNA]</scope>
    <source>
        <strain evidence="2">CGMCC 1.12966</strain>
    </source>
</reference>
<keyword evidence="2" id="KW-1185">Reference proteome</keyword>
<evidence type="ECO:0000313" key="2">
    <source>
        <dbReference type="Proteomes" id="UP000620550"/>
    </source>
</evidence>
<organism evidence="1 2">
    <name type="scientific">Sphingobacterium griseoflavum</name>
    <dbReference type="NCBI Taxonomy" id="1474952"/>
    <lineage>
        <taxon>Bacteria</taxon>
        <taxon>Pseudomonadati</taxon>
        <taxon>Bacteroidota</taxon>
        <taxon>Sphingobacteriia</taxon>
        <taxon>Sphingobacteriales</taxon>
        <taxon>Sphingobacteriaceae</taxon>
        <taxon>Sphingobacterium</taxon>
    </lineage>
</organism>
<dbReference type="RefSeq" id="WP_189625824.1">
    <property type="nucleotide sequence ID" value="NZ_BNAF01000004.1"/>
</dbReference>
<dbReference type="Proteomes" id="UP000620550">
    <property type="component" value="Unassembled WGS sequence"/>
</dbReference>
<gene>
    <name evidence="1" type="ORF">GCM10017764_12960</name>
</gene>